<keyword evidence="2" id="KW-1185">Reference proteome</keyword>
<comment type="caution">
    <text evidence="1">The sequence shown here is derived from an EMBL/GenBank/DDBJ whole genome shotgun (WGS) entry which is preliminary data.</text>
</comment>
<name>A0A9D3ZSN0_9ROSI</name>
<protein>
    <submittedName>
        <fullName evidence="1">Uncharacterized protein</fullName>
    </submittedName>
</protein>
<sequence>MDPYRVLGLLPFNIHEIFIRHWIKDCTKLHAEDHTRADDEQPFSLALNTESSIVGKESLILGSMWKKSMKQCFYTGEEAIENGVTLLEKLKMSHWPKNEVNSKKNSMNWEKKKMQGNF</sequence>
<reference evidence="1 2" key="1">
    <citation type="journal article" date="2021" name="Plant Biotechnol. J.">
        <title>Multi-omics assisted identification of the key and species-specific regulatory components of drought-tolerant mechanisms in Gossypium stocksii.</title>
        <authorList>
            <person name="Yu D."/>
            <person name="Ke L."/>
            <person name="Zhang D."/>
            <person name="Wu Y."/>
            <person name="Sun Y."/>
            <person name="Mei J."/>
            <person name="Sun J."/>
            <person name="Sun Y."/>
        </authorList>
    </citation>
    <scope>NUCLEOTIDE SEQUENCE [LARGE SCALE GENOMIC DNA]</scope>
    <source>
        <strain evidence="2">cv. E1</strain>
        <tissue evidence="1">Leaf</tissue>
    </source>
</reference>
<accession>A0A9D3ZSN0</accession>
<dbReference type="OrthoDB" id="980304at2759"/>
<dbReference type="EMBL" id="JAIQCV010000009">
    <property type="protein sequence ID" value="KAH1063848.1"/>
    <property type="molecule type" value="Genomic_DNA"/>
</dbReference>
<organism evidence="1 2">
    <name type="scientific">Gossypium stocksii</name>
    <dbReference type="NCBI Taxonomy" id="47602"/>
    <lineage>
        <taxon>Eukaryota</taxon>
        <taxon>Viridiplantae</taxon>
        <taxon>Streptophyta</taxon>
        <taxon>Embryophyta</taxon>
        <taxon>Tracheophyta</taxon>
        <taxon>Spermatophyta</taxon>
        <taxon>Magnoliopsida</taxon>
        <taxon>eudicotyledons</taxon>
        <taxon>Gunneridae</taxon>
        <taxon>Pentapetalae</taxon>
        <taxon>rosids</taxon>
        <taxon>malvids</taxon>
        <taxon>Malvales</taxon>
        <taxon>Malvaceae</taxon>
        <taxon>Malvoideae</taxon>
        <taxon>Gossypium</taxon>
    </lineage>
</organism>
<dbReference type="AlphaFoldDB" id="A0A9D3ZSN0"/>
<evidence type="ECO:0000313" key="1">
    <source>
        <dbReference type="EMBL" id="KAH1063848.1"/>
    </source>
</evidence>
<evidence type="ECO:0000313" key="2">
    <source>
        <dbReference type="Proteomes" id="UP000828251"/>
    </source>
</evidence>
<gene>
    <name evidence="1" type="ORF">J1N35_028835</name>
</gene>
<proteinExistence type="predicted"/>
<dbReference type="Proteomes" id="UP000828251">
    <property type="component" value="Unassembled WGS sequence"/>
</dbReference>